<dbReference type="GO" id="GO:0046912">
    <property type="term" value="F:acyltransferase activity, acyl groups converted into alkyl on transfer"/>
    <property type="evidence" value="ECO:0007669"/>
    <property type="project" value="InterPro"/>
</dbReference>
<name>A0A254TJA4_9BURK</name>
<gene>
    <name evidence="1" type="ORF">AYR66_27620</name>
</gene>
<dbReference type="RefSeq" id="WP_088709521.1">
    <property type="nucleotide sequence ID" value="NZ_LSTO01000001.1"/>
</dbReference>
<dbReference type="InterPro" id="IPR016143">
    <property type="entry name" value="Citrate_synth-like_sm_a-sub"/>
</dbReference>
<dbReference type="AlphaFoldDB" id="A0A254TJA4"/>
<dbReference type="SUPFAM" id="SSF48256">
    <property type="entry name" value="Citrate synthase"/>
    <property type="match status" value="1"/>
</dbReference>
<comment type="caution">
    <text evidence="1">The sequence shown here is derived from an EMBL/GenBank/DDBJ whole genome shotgun (WGS) entry which is preliminary data.</text>
</comment>
<dbReference type="GO" id="GO:0016829">
    <property type="term" value="F:lyase activity"/>
    <property type="evidence" value="ECO:0007669"/>
    <property type="project" value="UniProtKB-KW"/>
</dbReference>
<dbReference type="Gene3D" id="1.10.580.10">
    <property type="entry name" value="Citrate Synthase, domain 1"/>
    <property type="match status" value="1"/>
</dbReference>
<reference evidence="1 2" key="1">
    <citation type="submission" date="2016-02" db="EMBL/GenBank/DDBJ databases">
        <authorList>
            <person name="Wen L."/>
            <person name="He K."/>
            <person name="Yang H."/>
        </authorList>
    </citation>
    <scope>NUCLEOTIDE SEQUENCE [LARGE SCALE GENOMIC DNA]</scope>
    <source>
        <strain evidence="1 2">TSA40</strain>
    </source>
</reference>
<dbReference type="Gene3D" id="1.10.230.10">
    <property type="entry name" value="Cytochrome P450-Terp, domain 2"/>
    <property type="match status" value="1"/>
</dbReference>
<keyword evidence="1" id="KW-0456">Lyase</keyword>
<evidence type="ECO:0000313" key="2">
    <source>
        <dbReference type="Proteomes" id="UP000197535"/>
    </source>
</evidence>
<dbReference type="EMBL" id="LSTO01000001">
    <property type="protein sequence ID" value="OWW22706.1"/>
    <property type="molecule type" value="Genomic_DNA"/>
</dbReference>
<dbReference type="Proteomes" id="UP000197535">
    <property type="component" value="Unassembled WGS sequence"/>
</dbReference>
<organism evidence="1 2">
    <name type="scientific">Noviherbaspirillum denitrificans</name>
    <dbReference type="NCBI Taxonomy" id="1968433"/>
    <lineage>
        <taxon>Bacteria</taxon>
        <taxon>Pseudomonadati</taxon>
        <taxon>Pseudomonadota</taxon>
        <taxon>Betaproteobacteria</taxon>
        <taxon>Burkholderiales</taxon>
        <taxon>Oxalobacteraceae</taxon>
        <taxon>Noviherbaspirillum</taxon>
    </lineage>
</organism>
<dbReference type="InterPro" id="IPR016142">
    <property type="entry name" value="Citrate_synth-like_lrg_a-sub"/>
</dbReference>
<evidence type="ECO:0000313" key="1">
    <source>
        <dbReference type="EMBL" id="OWW22706.1"/>
    </source>
</evidence>
<sequence>MSDQAQGPDLLLQNIGPIKSRMGTFYPGSRVIFRGRDLHADLKDMDWLELYVYGVTGRRFSQPQLRVMHAIWTYTSYPDVRLWNNRVAALAASARSTGTMGVAAALAISEASIYGGGILARAIDFFFRAAERVDAGDDLAECIREELETHRNIGGYGRPIINGDERIKPMMDLAKEAGLADGRYLKLAFDVEEVLLGGRWRMKMNYAAIVAALGADLGLSRQEFYLFMFPVFLAGMQPCYIEATERKEGTLYPSRCTDILYDGPPKRPWSPLG</sequence>
<dbReference type="InterPro" id="IPR036969">
    <property type="entry name" value="Citrate_synthase_sf"/>
</dbReference>
<proteinExistence type="predicted"/>
<dbReference type="OrthoDB" id="5405293at2"/>
<protein>
    <submittedName>
        <fullName evidence="1">Citryl-CoA lyase</fullName>
    </submittedName>
</protein>
<accession>A0A254TJA4</accession>
<keyword evidence="2" id="KW-1185">Reference proteome</keyword>